<comment type="caution">
    <text evidence="2">The sequence shown here is derived from an EMBL/GenBank/DDBJ whole genome shotgun (WGS) entry which is preliminary data.</text>
</comment>
<accession>A0A7Y9KI83</accession>
<dbReference type="EMBL" id="JACCBT010000001">
    <property type="protein sequence ID" value="NYE16808.1"/>
    <property type="molecule type" value="Genomic_DNA"/>
</dbReference>
<protein>
    <recommendedName>
        <fullName evidence="4">Cell division protein FtsK</fullName>
    </recommendedName>
</protein>
<dbReference type="RefSeq" id="WP_179837291.1">
    <property type="nucleotide sequence ID" value="NZ_BMRD01000002.1"/>
</dbReference>
<dbReference type="SUPFAM" id="SSF52540">
    <property type="entry name" value="P-loop containing nucleoside triphosphate hydrolases"/>
    <property type="match status" value="1"/>
</dbReference>
<evidence type="ECO:0000313" key="2">
    <source>
        <dbReference type="EMBL" id="NYE16808.1"/>
    </source>
</evidence>
<proteinExistence type="predicted"/>
<dbReference type="InterPro" id="IPR027417">
    <property type="entry name" value="P-loop_NTPase"/>
</dbReference>
<dbReference type="AlphaFoldDB" id="A0A7Y9KI83"/>
<gene>
    <name evidence="2" type="ORF">BJ999_007104</name>
</gene>
<keyword evidence="3" id="KW-1185">Reference proteome</keyword>
<sequence length="723" mass="77547">MSHANAMGEVVHLPVKHTTDAETSPALDAPATDPAAGPDGPAAPADTSYEIDLDESPTAAATAPPAPVDMPERDAAQRPVIPAALQSWVGVKAAARQAVSRWAHVAAFHAIRVPAYAGLATVYAAAGVFRLAGRQLRWWWVSEQFSLRNGAAAAGDADLWLKLHREAKATRTWRGMVVAGEAAGVAVGGMMLVSAPFWTQALTAGIVVPLLARFGRPADKRIVSAAVVAPRFRKLNADIVLRAYYAAKLGDPAKPGQQIEFGSSMSRDGEGSRVVVDLPYGKGLDDAIKAKPAIASGLDVSLSQVFITRDPTSHRRHVLWVADRDPLAVPAGRTPLLKLQPTDIWEPAPFGVDERGRPVTVDMMWNSILVGAQPRQGKTFSARALALYAALDPYVRLSVFDGKGSPDWRKFKLVADRCAFGLAMGRDGDPVDLFIQALRDIKADVQDRYQRLSELPAEVCPEGKLTRDIARDPAYRMPVRLVVIDEFQEYFDTPDPDANKEIAALLVFLVKVAPAAGVIVLGATQKPSGIGTGQVAQQFNAFRDNHQIRFSLRTGSWQVSDLVLGSGAYSEGYDSSTLLPDYKGVGILRGAGDSTPTTRTYLADAEDAEKILTAARAFRDRAGTLSGMAAGEDVTRETRDVLADVRAVVQPGEKWVSWQHLATRLAERLPESYGEVTAEAISAQVRAFGVPSANGKRGGQVLKGAKVAALDEAVARRAESLTR</sequence>
<evidence type="ECO:0000313" key="3">
    <source>
        <dbReference type="Proteomes" id="UP000591272"/>
    </source>
</evidence>
<evidence type="ECO:0000256" key="1">
    <source>
        <dbReference type="SAM" id="MobiDB-lite"/>
    </source>
</evidence>
<feature type="region of interest" description="Disordered" evidence="1">
    <location>
        <begin position="16"/>
        <end position="48"/>
    </location>
</feature>
<organism evidence="2 3">
    <name type="scientific">Actinomadura citrea</name>
    <dbReference type="NCBI Taxonomy" id="46158"/>
    <lineage>
        <taxon>Bacteria</taxon>
        <taxon>Bacillati</taxon>
        <taxon>Actinomycetota</taxon>
        <taxon>Actinomycetes</taxon>
        <taxon>Streptosporangiales</taxon>
        <taxon>Thermomonosporaceae</taxon>
        <taxon>Actinomadura</taxon>
    </lineage>
</organism>
<name>A0A7Y9KI83_9ACTN</name>
<dbReference type="Proteomes" id="UP000591272">
    <property type="component" value="Unassembled WGS sequence"/>
</dbReference>
<feature type="compositionally biased region" description="Low complexity" evidence="1">
    <location>
        <begin position="25"/>
        <end position="47"/>
    </location>
</feature>
<dbReference type="Gene3D" id="3.40.50.300">
    <property type="entry name" value="P-loop containing nucleotide triphosphate hydrolases"/>
    <property type="match status" value="1"/>
</dbReference>
<reference evidence="2 3" key="1">
    <citation type="submission" date="2020-07" db="EMBL/GenBank/DDBJ databases">
        <title>Sequencing the genomes of 1000 actinobacteria strains.</title>
        <authorList>
            <person name="Klenk H.-P."/>
        </authorList>
    </citation>
    <scope>NUCLEOTIDE SEQUENCE [LARGE SCALE GENOMIC DNA]</scope>
    <source>
        <strain evidence="2 3">DSM 43461</strain>
    </source>
</reference>
<evidence type="ECO:0008006" key="4">
    <source>
        <dbReference type="Google" id="ProtNLM"/>
    </source>
</evidence>